<accession>A0ABZ1FTE0</accession>
<name>A0ABZ1FTE0_9ACTN</name>
<dbReference type="RefSeq" id="WP_326623294.1">
    <property type="nucleotide sequence ID" value="NZ_CP109106.1"/>
</dbReference>
<dbReference type="Proteomes" id="UP001344251">
    <property type="component" value="Chromosome"/>
</dbReference>
<gene>
    <name evidence="1" type="ORF">OG863_40215</name>
</gene>
<evidence type="ECO:0000313" key="2">
    <source>
        <dbReference type="Proteomes" id="UP001344251"/>
    </source>
</evidence>
<organism evidence="1 2">
    <name type="scientific">Streptomyces decoyicus</name>
    <dbReference type="NCBI Taxonomy" id="249567"/>
    <lineage>
        <taxon>Bacteria</taxon>
        <taxon>Bacillati</taxon>
        <taxon>Actinomycetota</taxon>
        <taxon>Actinomycetes</taxon>
        <taxon>Kitasatosporales</taxon>
        <taxon>Streptomycetaceae</taxon>
        <taxon>Streptomyces</taxon>
    </lineage>
</organism>
<reference evidence="1 2" key="1">
    <citation type="submission" date="2022-10" db="EMBL/GenBank/DDBJ databases">
        <title>The complete genomes of actinobacterial strains from the NBC collection.</title>
        <authorList>
            <person name="Joergensen T.S."/>
            <person name="Alvarez Arevalo M."/>
            <person name="Sterndorff E.B."/>
            <person name="Faurdal D."/>
            <person name="Vuksanovic O."/>
            <person name="Mourched A.-S."/>
            <person name="Charusanti P."/>
            <person name="Shaw S."/>
            <person name="Blin K."/>
            <person name="Weber T."/>
        </authorList>
    </citation>
    <scope>NUCLEOTIDE SEQUENCE [LARGE SCALE GENOMIC DNA]</scope>
    <source>
        <strain evidence="1 2">NBC 01774</strain>
    </source>
</reference>
<dbReference type="EMBL" id="CP109106">
    <property type="protein sequence ID" value="WSB73670.1"/>
    <property type="molecule type" value="Genomic_DNA"/>
</dbReference>
<sequence>MTDGSKTRIGFLPRAMPSLRNLAISVLRKNGQADTVAALRHTNRDYRGPLTALGLT</sequence>
<protein>
    <submittedName>
        <fullName evidence="1">Uncharacterized protein</fullName>
    </submittedName>
</protein>
<keyword evidence="2" id="KW-1185">Reference proteome</keyword>
<proteinExistence type="predicted"/>
<evidence type="ECO:0000313" key="1">
    <source>
        <dbReference type="EMBL" id="WSB73670.1"/>
    </source>
</evidence>